<reference evidence="2 3" key="1">
    <citation type="submission" date="2016-08" db="EMBL/GenBank/DDBJ databases">
        <title>A Parts List for Fungal Cellulosomes Revealed by Comparative Genomics.</title>
        <authorList>
            <consortium name="DOE Joint Genome Institute"/>
            <person name="Haitjema C.H."/>
            <person name="Gilmore S.P."/>
            <person name="Henske J.K."/>
            <person name="Solomon K.V."/>
            <person name="De Groot R."/>
            <person name="Kuo A."/>
            <person name="Mondo S.J."/>
            <person name="Salamov A.A."/>
            <person name="Labutti K."/>
            <person name="Zhao Z."/>
            <person name="Chiniquy J."/>
            <person name="Barry K."/>
            <person name="Brewer H.M."/>
            <person name="Purvine S.O."/>
            <person name="Wright A.T."/>
            <person name="Boxma B."/>
            <person name="Van Alen T."/>
            <person name="Hackstein J.H."/>
            <person name="Baker S.E."/>
            <person name="Grigoriev I.V."/>
            <person name="O'Malley M.A."/>
        </authorList>
    </citation>
    <scope>NUCLEOTIDE SEQUENCE [LARGE SCALE GENOMIC DNA]</scope>
    <source>
        <strain evidence="2 3">S4</strain>
    </source>
</reference>
<evidence type="ECO:0000313" key="3">
    <source>
        <dbReference type="Proteomes" id="UP000193944"/>
    </source>
</evidence>
<reference evidence="2 3" key="2">
    <citation type="submission" date="2016-08" db="EMBL/GenBank/DDBJ databases">
        <title>Pervasive Adenine N6-methylation of Active Genes in Fungi.</title>
        <authorList>
            <consortium name="DOE Joint Genome Institute"/>
            <person name="Mondo S.J."/>
            <person name="Dannebaum R.O."/>
            <person name="Kuo R.C."/>
            <person name="Labutti K."/>
            <person name="Haridas S."/>
            <person name="Kuo A."/>
            <person name="Salamov A."/>
            <person name="Ahrendt S.R."/>
            <person name="Lipzen A."/>
            <person name="Sullivan W."/>
            <person name="Andreopoulos W.B."/>
            <person name="Clum A."/>
            <person name="Lindquist E."/>
            <person name="Daum C."/>
            <person name="Ramamoorthy G.K."/>
            <person name="Gryganskyi A."/>
            <person name="Culley D."/>
            <person name="Magnuson J.K."/>
            <person name="James T.Y."/>
            <person name="O'Malley M.A."/>
            <person name="Stajich J.E."/>
            <person name="Spatafora J.W."/>
            <person name="Visel A."/>
            <person name="Grigoriev I.V."/>
        </authorList>
    </citation>
    <scope>NUCLEOTIDE SEQUENCE [LARGE SCALE GENOMIC DNA]</scope>
    <source>
        <strain evidence="2 3">S4</strain>
    </source>
</reference>
<organism evidence="2 3">
    <name type="scientific">Anaeromyces robustus</name>
    <dbReference type="NCBI Taxonomy" id="1754192"/>
    <lineage>
        <taxon>Eukaryota</taxon>
        <taxon>Fungi</taxon>
        <taxon>Fungi incertae sedis</taxon>
        <taxon>Chytridiomycota</taxon>
        <taxon>Chytridiomycota incertae sedis</taxon>
        <taxon>Neocallimastigomycetes</taxon>
        <taxon>Neocallimastigales</taxon>
        <taxon>Neocallimastigaceae</taxon>
        <taxon>Anaeromyces</taxon>
    </lineage>
</organism>
<evidence type="ECO:0000256" key="1">
    <source>
        <dbReference type="SAM" id="MobiDB-lite"/>
    </source>
</evidence>
<dbReference type="EMBL" id="MCFG01000047">
    <property type="protein sequence ID" value="ORX84710.1"/>
    <property type="molecule type" value="Genomic_DNA"/>
</dbReference>
<gene>
    <name evidence="2" type="ORF">BCR32DRAFT_242370</name>
</gene>
<feature type="region of interest" description="Disordered" evidence="1">
    <location>
        <begin position="140"/>
        <end position="176"/>
    </location>
</feature>
<protein>
    <submittedName>
        <fullName evidence="2">Uncharacterized protein</fullName>
    </submittedName>
</protein>
<evidence type="ECO:0000313" key="2">
    <source>
        <dbReference type="EMBL" id="ORX84710.1"/>
    </source>
</evidence>
<keyword evidence="3" id="KW-1185">Reference proteome</keyword>
<dbReference type="AlphaFoldDB" id="A0A1Y1XG29"/>
<feature type="region of interest" description="Disordered" evidence="1">
    <location>
        <begin position="79"/>
        <end position="110"/>
    </location>
</feature>
<proteinExistence type="predicted"/>
<accession>A0A1Y1XG29</accession>
<sequence length="243" mass="28181">MMKASNDVIDSSYKLMKDDDDFISSYNKFMMEKMHYLETTIETIQTLMEYHNYTIETIMGQIDEMKDLIIKIEKEQNKQRLEKEKELEERNEELSARRRQESETALRSLNRKDSLTTVSTAVNDENALLNAQTVRDNINDDASSVKAIPDTSEENNNESNEINEDGNEPKPEQGSTSLFDEIYNSEEANIILDEYDNNTDFLRICKTVDFLIQDAYTAIMYIPTSNVPITSSMAYYTTKYRAN</sequence>
<comment type="caution">
    <text evidence="2">The sequence shown here is derived from an EMBL/GenBank/DDBJ whole genome shotgun (WGS) entry which is preliminary data.</text>
</comment>
<name>A0A1Y1XG29_9FUNG</name>
<dbReference type="Proteomes" id="UP000193944">
    <property type="component" value="Unassembled WGS sequence"/>
</dbReference>
<feature type="compositionally biased region" description="Acidic residues" evidence="1">
    <location>
        <begin position="151"/>
        <end position="166"/>
    </location>
</feature>
<dbReference type="OrthoDB" id="2137641at2759"/>